<name>A1AQD6_PELPD</name>
<dbReference type="CDD" id="cd06664">
    <property type="entry name" value="IscU_like"/>
    <property type="match status" value="1"/>
</dbReference>
<evidence type="ECO:0000313" key="3">
    <source>
        <dbReference type="Proteomes" id="UP000006732"/>
    </source>
</evidence>
<evidence type="ECO:0000313" key="2">
    <source>
        <dbReference type="EMBL" id="ABK99556.1"/>
    </source>
</evidence>
<dbReference type="Proteomes" id="UP000006732">
    <property type="component" value="Chromosome"/>
</dbReference>
<keyword evidence="3" id="KW-1185">Reference proteome</keyword>
<dbReference type="SUPFAM" id="SSF82649">
    <property type="entry name" value="SufE/NifU"/>
    <property type="match status" value="1"/>
</dbReference>
<dbReference type="KEGG" id="ppd:Ppro_1947"/>
<dbReference type="EMBL" id="CP000482">
    <property type="protein sequence ID" value="ABK99556.1"/>
    <property type="molecule type" value="Genomic_DNA"/>
</dbReference>
<dbReference type="AlphaFoldDB" id="A1AQD6"/>
<dbReference type="Pfam" id="PF01592">
    <property type="entry name" value="NifU_N"/>
    <property type="match status" value="1"/>
</dbReference>
<gene>
    <name evidence="2" type="ordered locus">Ppro_1947</name>
</gene>
<evidence type="ECO:0000259" key="1">
    <source>
        <dbReference type="Pfam" id="PF01592"/>
    </source>
</evidence>
<dbReference type="InterPro" id="IPR002871">
    <property type="entry name" value="NIF_FeS_clus_asmbl_NifU_N"/>
</dbReference>
<organism evidence="2 3">
    <name type="scientific">Pelobacter propionicus (strain DSM 2379 / NBRC 103807 / OttBd1)</name>
    <dbReference type="NCBI Taxonomy" id="338966"/>
    <lineage>
        <taxon>Bacteria</taxon>
        <taxon>Pseudomonadati</taxon>
        <taxon>Thermodesulfobacteriota</taxon>
        <taxon>Desulfuromonadia</taxon>
        <taxon>Desulfuromonadales</taxon>
        <taxon>Desulfuromonadaceae</taxon>
        <taxon>Pelobacter</taxon>
    </lineage>
</organism>
<dbReference type="GO" id="GO:0005506">
    <property type="term" value="F:iron ion binding"/>
    <property type="evidence" value="ECO:0007669"/>
    <property type="project" value="InterPro"/>
</dbReference>
<dbReference type="PANTHER" id="PTHR10093">
    <property type="entry name" value="IRON-SULFUR CLUSTER ASSEMBLY ENZYME NIFU HOMOLOG"/>
    <property type="match status" value="1"/>
</dbReference>
<dbReference type="HOGENOM" id="CLU_079283_5_1_7"/>
<dbReference type="GO" id="GO:0016226">
    <property type="term" value="P:iron-sulfur cluster assembly"/>
    <property type="evidence" value="ECO:0007669"/>
    <property type="project" value="InterPro"/>
</dbReference>
<protein>
    <submittedName>
        <fullName evidence="2">Nitrogen-fixing NifU domain protein</fullName>
    </submittedName>
</protein>
<proteinExistence type="predicted"/>
<accession>A1AQD6</accession>
<dbReference type="Gene3D" id="3.90.1010.10">
    <property type="match status" value="1"/>
</dbReference>
<reference evidence="2 3" key="1">
    <citation type="submission" date="2006-10" db="EMBL/GenBank/DDBJ databases">
        <title>Complete sequence of chromosome of Pelobacter propionicus DSM 2379.</title>
        <authorList>
            <consortium name="US DOE Joint Genome Institute"/>
            <person name="Copeland A."/>
            <person name="Lucas S."/>
            <person name="Lapidus A."/>
            <person name="Barry K."/>
            <person name="Detter J.C."/>
            <person name="Glavina del Rio T."/>
            <person name="Hammon N."/>
            <person name="Israni S."/>
            <person name="Dalin E."/>
            <person name="Tice H."/>
            <person name="Pitluck S."/>
            <person name="Saunders E."/>
            <person name="Brettin T."/>
            <person name="Bruce D."/>
            <person name="Han C."/>
            <person name="Tapia R."/>
            <person name="Schmutz J."/>
            <person name="Larimer F."/>
            <person name="Land M."/>
            <person name="Hauser L."/>
            <person name="Kyrpides N."/>
            <person name="Kim E."/>
            <person name="Lovley D."/>
            <person name="Richardson P."/>
        </authorList>
    </citation>
    <scope>NUCLEOTIDE SEQUENCE [LARGE SCALE GENOMIC DNA]</scope>
    <source>
        <strain evidence="3">DSM 2379 / NBRC 103807 / OttBd1</strain>
    </source>
</reference>
<dbReference type="eggNOG" id="COG0822">
    <property type="taxonomic scope" value="Bacteria"/>
</dbReference>
<dbReference type="OrthoDB" id="9808097at2"/>
<sequence length="133" mass="14356">MSFAHYSPKVFDHFLTPRNNGVLEDANGIGEIGDPECGDHLKVYVKIEDDIVKDIKFQIKGCPAAIACASAMTELVMGKPVGEAMLVSDDQIIEYIDGLPEFKVHCSALGASGFRVAVMDYSIKSKLFGATEG</sequence>
<dbReference type="STRING" id="338966.Ppro_1947"/>
<feature type="domain" description="NIF system FeS cluster assembly NifU N-terminal" evidence="1">
    <location>
        <begin position="6"/>
        <end position="125"/>
    </location>
</feature>
<dbReference type="RefSeq" id="WP_011735822.1">
    <property type="nucleotide sequence ID" value="NC_008609.1"/>
</dbReference>
<dbReference type="GO" id="GO:0051536">
    <property type="term" value="F:iron-sulfur cluster binding"/>
    <property type="evidence" value="ECO:0007669"/>
    <property type="project" value="InterPro"/>
</dbReference>